<dbReference type="SUPFAM" id="SSF53335">
    <property type="entry name" value="S-adenosyl-L-methionine-dependent methyltransferases"/>
    <property type="match status" value="1"/>
</dbReference>
<dbReference type="Proteomes" id="UP000607435">
    <property type="component" value="Unassembled WGS sequence"/>
</dbReference>
<dbReference type="Gene3D" id="3.40.50.150">
    <property type="entry name" value="Vaccinia Virus protein VP39"/>
    <property type="match status" value="1"/>
</dbReference>
<name>A0ABR6Y6L2_9FLAO</name>
<gene>
    <name evidence="5" type="ORF">H6H04_15820</name>
</gene>
<dbReference type="InterPro" id="IPR029063">
    <property type="entry name" value="SAM-dependent_MTases_sf"/>
</dbReference>
<dbReference type="GO" id="GO:0032259">
    <property type="term" value="P:methylation"/>
    <property type="evidence" value="ECO:0007669"/>
    <property type="project" value="UniProtKB-KW"/>
</dbReference>
<dbReference type="EMBL" id="JACOME010000007">
    <property type="protein sequence ID" value="MBC3847865.1"/>
    <property type="molecule type" value="Genomic_DNA"/>
</dbReference>
<accession>A0ABR6Y6L2</accession>
<dbReference type="Pfam" id="PF05724">
    <property type="entry name" value="TPMT"/>
    <property type="match status" value="1"/>
</dbReference>
<dbReference type="PROSITE" id="PS51585">
    <property type="entry name" value="SAM_MT_TPMT"/>
    <property type="match status" value="1"/>
</dbReference>
<reference evidence="5 6" key="1">
    <citation type="submission" date="2020-08" db="EMBL/GenBank/DDBJ databases">
        <title>Winogradskyella ouciana sp. nov., isolated from the hadal seawater of the Mariana Trench.</title>
        <authorList>
            <person name="He X."/>
        </authorList>
    </citation>
    <scope>NUCLEOTIDE SEQUENCE [LARGE SCALE GENOMIC DNA]</scope>
    <source>
        <strain evidence="5 6">KCTC 22026</strain>
    </source>
</reference>
<dbReference type="RefSeq" id="WP_186846968.1">
    <property type="nucleotide sequence ID" value="NZ_JACOME010000007.1"/>
</dbReference>
<keyword evidence="1" id="KW-0597">Phosphoprotein</keyword>
<keyword evidence="3" id="KW-0808">Transferase</keyword>
<keyword evidence="6" id="KW-1185">Reference proteome</keyword>
<keyword evidence="4" id="KW-0949">S-adenosyl-L-methionine</keyword>
<evidence type="ECO:0000313" key="6">
    <source>
        <dbReference type="Proteomes" id="UP000607435"/>
    </source>
</evidence>
<dbReference type="InterPro" id="IPR008854">
    <property type="entry name" value="TPMT"/>
</dbReference>
<proteinExistence type="predicted"/>
<protein>
    <submittedName>
        <fullName evidence="5">Methyltransferase domain-containing protein</fullName>
    </submittedName>
</protein>
<evidence type="ECO:0000256" key="1">
    <source>
        <dbReference type="ARBA" id="ARBA00022553"/>
    </source>
</evidence>
<dbReference type="PANTHER" id="PTHR32183">
    <property type="match status" value="1"/>
</dbReference>
<evidence type="ECO:0000313" key="5">
    <source>
        <dbReference type="EMBL" id="MBC3847865.1"/>
    </source>
</evidence>
<sequence length="199" mass="23356">MISMKKNKLDKYYWEDRYTKNNTGWNIGYPSTPIKSYIDQLKDKTLKILIPGAGNGYEAEYLWNLGFKNIYVVDFAAQALDNFKQRVPNFPDEQLQCADFFELNLRFDLIIEQTFFCALNPDLRNKYVSHMHQLLNPKGKLVGLLFDFPLTQSGPPFGGSLSEYQFRFKEKFKIKILETSINSIKERQGKELFFIFESQ</sequence>
<dbReference type="CDD" id="cd02440">
    <property type="entry name" value="AdoMet_MTases"/>
    <property type="match status" value="1"/>
</dbReference>
<dbReference type="PANTHER" id="PTHR32183:SF6">
    <property type="entry name" value="CYSTEINE SULFINATE DESULFINASE_CYSTEINE DESULFURASE AND RELATED ENZYMES"/>
    <property type="match status" value="1"/>
</dbReference>
<evidence type="ECO:0000256" key="4">
    <source>
        <dbReference type="ARBA" id="ARBA00022691"/>
    </source>
</evidence>
<evidence type="ECO:0000256" key="3">
    <source>
        <dbReference type="ARBA" id="ARBA00022679"/>
    </source>
</evidence>
<comment type="caution">
    <text evidence="5">The sequence shown here is derived from an EMBL/GenBank/DDBJ whole genome shotgun (WGS) entry which is preliminary data.</text>
</comment>
<keyword evidence="2 5" id="KW-0489">Methyltransferase</keyword>
<organism evidence="5 6">
    <name type="scientific">Winogradskyella echinorum</name>
    <dbReference type="NCBI Taxonomy" id="538189"/>
    <lineage>
        <taxon>Bacteria</taxon>
        <taxon>Pseudomonadati</taxon>
        <taxon>Bacteroidota</taxon>
        <taxon>Flavobacteriia</taxon>
        <taxon>Flavobacteriales</taxon>
        <taxon>Flavobacteriaceae</taxon>
        <taxon>Winogradskyella</taxon>
    </lineage>
</organism>
<dbReference type="GO" id="GO:0008168">
    <property type="term" value="F:methyltransferase activity"/>
    <property type="evidence" value="ECO:0007669"/>
    <property type="project" value="UniProtKB-KW"/>
</dbReference>
<evidence type="ECO:0000256" key="2">
    <source>
        <dbReference type="ARBA" id="ARBA00022603"/>
    </source>
</evidence>